<feature type="domain" description="Pleckstrin homology" evidence="3">
    <location>
        <begin position="928"/>
        <end position="1059"/>
    </location>
</feature>
<feature type="region of interest" description="Disordered" evidence="2">
    <location>
        <begin position="1094"/>
        <end position="1120"/>
    </location>
</feature>
<evidence type="ECO:0000256" key="1">
    <source>
        <dbReference type="SAM" id="Coils"/>
    </source>
</evidence>
<feature type="region of interest" description="Disordered" evidence="2">
    <location>
        <begin position="736"/>
        <end position="926"/>
    </location>
</feature>
<comment type="caution">
    <text evidence="4">The sequence shown here is derived from an EMBL/GenBank/DDBJ whole genome shotgun (WGS) entry which is preliminary data.</text>
</comment>
<feature type="compositionally biased region" description="Low complexity" evidence="2">
    <location>
        <begin position="470"/>
        <end position="479"/>
    </location>
</feature>
<dbReference type="GO" id="GO:0005543">
    <property type="term" value="F:phospholipid binding"/>
    <property type="evidence" value="ECO:0007669"/>
    <property type="project" value="InterPro"/>
</dbReference>
<feature type="compositionally biased region" description="Polar residues" evidence="2">
    <location>
        <begin position="566"/>
        <end position="585"/>
    </location>
</feature>
<protein>
    <recommendedName>
        <fullName evidence="3">Pleckstrin homology domain-containing protein</fullName>
    </recommendedName>
</protein>
<keyword evidence="5" id="KW-1185">Reference proteome</keyword>
<dbReference type="OrthoDB" id="2149224at2759"/>
<dbReference type="Pfam" id="PF12814">
    <property type="entry name" value="Mcp5_PH"/>
    <property type="match status" value="1"/>
</dbReference>
<evidence type="ECO:0000313" key="5">
    <source>
        <dbReference type="Proteomes" id="UP000557566"/>
    </source>
</evidence>
<dbReference type="Proteomes" id="UP000557566">
    <property type="component" value="Unassembled WGS sequence"/>
</dbReference>
<dbReference type="InterPro" id="IPR024774">
    <property type="entry name" value="PH_dom-Mcp5-type"/>
</dbReference>
<dbReference type="PANTHER" id="PTHR28190">
    <property type="entry name" value="NUCLEAR MIGRATION PROTEIN NUM1"/>
    <property type="match status" value="1"/>
</dbReference>
<keyword evidence="1" id="KW-0175">Coiled coil</keyword>
<accession>A0A8H4PWS4</accession>
<dbReference type="GO" id="GO:0000226">
    <property type="term" value="P:microtubule cytoskeleton organization"/>
    <property type="evidence" value="ECO:0007669"/>
    <property type="project" value="TreeGrafter"/>
</dbReference>
<organism evidence="4 5">
    <name type="scientific">Ophiocordyceps sinensis</name>
    <dbReference type="NCBI Taxonomy" id="72228"/>
    <lineage>
        <taxon>Eukaryota</taxon>
        <taxon>Fungi</taxon>
        <taxon>Dikarya</taxon>
        <taxon>Ascomycota</taxon>
        <taxon>Pezizomycotina</taxon>
        <taxon>Sordariomycetes</taxon>
        <taxon>Hypocreomycetidae</taxon>
        <taxon>Hypocreales</taxon>
        <taxon>Ophiocordycipitaceae</taxon>
        <taxon>Ophiocordyceps</taxon>
    </lineage>
</organism>
<evidence type="ECO:0000256" key="2">
    <source>
        <dbReference type="SAM" id="MobiDB-lite"/>
    </source>
</evidence>
<reference evidence="4 5" key="1">
    <citation type="journal article" date="2020" name="Genome Biol. Evol.">
        <title>A new high-quality draft genome assembly of the Chinese cordyceps Ophiocordyceps sinensis.</title>
        <authorList>
            <person name="Shu R."/>
            <person name="Zhang J."/>
            <person name="Meng Q."/>
            <person name="Zhang H."/>
            <person name="Zhou G."/>
            <person name="Li M."/>
            <person name="Wu P."/>
            <person name="Zhao Y."/>
            <person name="Chen C."/>
            <person name="Qin Q."/>
        </authorList>
    </citation>
    <scope>NUCLEOTIDE SEQUENCE [LARGE SCALE GENOMIC DNA]</scope>
    <source>
        <strain evidence="4 5">IOZ07</strain>
    </source>
</reference>
<feature type="compositionally biased region" description="Polar residues" evidence="2">
    <location>
        <begin position="709"/>
        <end position="719"/>
    </location>
</feature>
<feature type="region of interest" description="Disordered" evidence="2">
    <location>
        <begin position="1"/>
        <end position="80"/>
    </location>
</feature>
<dbReference type="GO" id="GO:0015631">
    <property type="term" value="F:tubulin binding"/>
    <property type="evidence" value="ECO:0007669"/>
    <property type="project" value="TreeGrafter"/>
</dbReference>
<feature type="compositionally biased region" description="Polar residues" evidence="2">
    <location>
        <begin position="14"/>
        <end position="36"/>
    </location>
</feature>
<feature type="compositionally biased region" description="Low complexity" evidence="2">
    <location>
        <begin position="906"/>
        <end position="917"/>
    </location>
</feature>
<feature type="compositionally biased region" description="Polar residues" evidence="2">
    <location>
        <begin position="806"/>
        <end position="818"/>
    </location>
</feature>
<name>A0A8H4PWS4_9HYPO</name>
<feature type="region of interest" description="Disordered" evidence="2">
    <location>
        <begin position="1228"/>
        <end position="1248"/>
    </location>
</feature>
<feature type="region of interest" description="Disordered" evidence="2">
    <location>
        <begin position="1163"/>
        <end position="1213"/>
    </location>
</feature>
<dbReference type="PANTHER" id="PTHR28190:SF2">
    <property type="entry name" value="MIGRATION PROTEIN, PUTATIVE (AFU_ORTHOLOGUE AFUA_2G07730)-RELATED"/>
    <property type="match status" value="1"/>
</dbReference>
<feature type="compositionally biased region" description="Basic and acidic residues" evidence="2">
    <location>
        <begin position="1301"/>
        <end position="1313"/>
    </location>
</feature>
<feature type="compositionally biased region" description="Basic residues" evidence="2">
    <location>
        <begin position="1285"/>
        <end position="1300"/>
    </location>
</feature>
<feature type="coiled-coil region" evidence="1">
    <location>
        <begin position="93"/>
        <end position="187"/>
    </location>
</feature>
<feature type="region of interest" description="Disordered" evidence="2">
    <location>
        <begin position="565"/>
        <end position="719"/>
    </location>
</feature>
<feature type="compositionally biased region" description="Polar residues" evidence="2">
    <location>
        <begin position="1204"/>
        <end position="1213"/>
    </location>
</feature>
<dbReference type="GO" id="GO:0005739">
    <property type="term" value="C:mitochondrion"/>
    <property type="evidence" value="ECO:0007669"/>
    <property type="project" value="TreeGrafter"/>
</dbReference>
<feature type="compositionally biased region" description="Basic and acidic residues" evidence="2">
    <location>
        <begin position="419"/>
        <end position="430"/>
    </location>
</feature>
<feature type="region of interest" description="Disordered" evidence="2">
    <location>
        <begin position="1269"/>
        <end position="1313"/>
    </location>
</feature>
<dbReference type="EMBL" id="JAAVMX010000002">
    <property type="protein sequence ID" value="KAF4511912.1"/>
    <property type="molecule type" value="Genomic_DNA"/>
</dbReference>
<feature type="compositionally biased region" description="Polar residues" evidence="2">
    <location>
        <begin position="767"/>
        <end position="786"/>
    </location>
</feature>
<dbReference type="GO" id="GO:0032065">
    <property type="term" value="P:maintenance of protein location in cell cortex"/>
    <property type="evidence" value="ECO:0007669"/>
    <property type="project" value="InterPro"/>
</dbReference>
<feature type="compositionally biased region" description="Basic and acidic residues" evidence="2">
    <location>
        <begin position="391"/>
        <end position="408"/>
    </location>
</feature>
<dbReference type="GO" id="GO:0005938">
    <property type="term" value="C:cell cortex"/>
    <property type="evidence" value="ECO:0007669"/>
    <property type="project" value="InterPro"/>
</dbReference>
<feature type="region of interest" description="Disordered" evidence="2">
    <location>
        <begin position="234"/>
        <end position="253"/>
    </location>
</feature>
<gene>
    <name evidence="4" type="ORF">G6O67_001111</name>
</gene>
<proteinExistence type="predicted"/>
<feature type="region of interest" description="Disordered" evidence="2">
    <location>
        <begin position="300"/>
        <end position="525"/>
    </location>
</feature>
<feature type="compositionally biased region" description="Basic and acidic residues" evidence="2">
    <location>
        <begin position="516"/>
        <end position="525"/>
    </location>
</feature>
<dbReference type="InterPro" id="IPR053005">
    <property type="entry name" value="Nuclear_Pos-Cytoskel_Interact"/>
</dbReference>
<evidence type="ECO:0000313" key="4">
    <source>
        <dbReference type="EMBL" id="KAF4511912.1"/>
    </source>
</evidence>
<sequence length="1334" mass="147284">MARWATDDEYTAGLGTNSVTMPQGPSSKTPPANPSKQSRRSATPPGPASSPIRMADGQGDRTPSRASTNDESISILDPRRFTPTLHANLVSEILALRRDQEEKTKQIESLESTLDAVKGDQERLQGNLTDATKEGRSLKRQLSLLEGGTSSALNELQRERDEAVDSMTDIKKRLEVAQKKIRSHEDDSQRAHDLWAQEKTGWDHERRSFQRKMHVAESRLKLVLDEVAFYQTTATDGSGRAPDSDVEESCKDNDAGSVRTMSITNSIRQSFHTDSHNGHSLADELSFVDDQPDARGRESVLSNYTIPKSPRIHRRNQSLESLRRTGSVARARQMMNQQPPVVEELGGREDESRPPTPKAAYTDSGIQYSPPPSPVARPAKPATPDLTSRGRVSDLEGPRGDPEIEANQRRKRVSVNRPLRIEHPKPDHKTVSAAAQTMEQPLSPAKTPKTSWRDFTPPSETQLALMLSSATQTEATQTEEPPRPARTPSGASLAPRPPPLEIPTISVHPPHSRPTTPREPRLPQHCKDFGCQVNLSPMTKRDAVVQTEGIQIDKRLARLPLHLQPSAISSRPTSPNVHGTANGSNPIPEGPPARNPRRLTQGGDAPDSPPSPVNSHVEEDEFYEPYTGHYYDGAPPSSRGASTRRSRRLSSLFAGFDTASSDGMDEFGDGDLSDSEFRTALSAPKPQSKSSRPTRRESIGVMAQHPEEPSTTEQPAQSELYSTFCLVDKETRFGKHSRRLGRTYEKSPPPPPPGSSSRDGAMRRTALIQSGIASHQNRSRSPSLPDSANPPFPIPTRASSRKPAVRTSTPSDGQSSPTRGDAWLRRGSSRPWHQTQHLRKVRSATALPRNHRHRRQGSRSPPPLSPSAETPEGVRLPPLPKNDITTPRNRDPASGQYRRHRHELSTNTDHTNNTDPTSRTSGPQTTGIVDAIAHTMVGEWMLKYVRRRRSFGLPENTGRDDSSNDRHKRWVWLAPYERAILWSSKQPSSGSALMGKTGRKLTIQSVLDVKDDNPPPKVMPSVFNRSILILTPQRALKFTAVTAERHYLWLTALSFLAHSSQAVPDIFPTPQLKAKQQPLPEFEMPRTRFRRGGIRDSIRLAKSKGSNSKTEPLAVSSIPGAPSSKVGEVAGFRLNDSLPACHSREQSQEAAEAPFIPRFSERVKQGGAHGRKRSNTGGHVAPPLSFRGFSGPGGGGGGGHHHSTNSTANASIGTANSSDIYQSQASTNTTWNMVPTSSQPTSEASSRPKNFFDAIGTVRMEAFISPLSFTQFGDHPDEQDEYRHSARRRSKNTRRRNSRNRARDYPVSRGREDFFGRGRAMEDDFFRDDPFRGF</sequence>
<evidence type="ECO:0000259" key="3">
    <source>
        <dbReference type="Pfam" id="PF12814"/>
    </source>
</evidence>
<feature type="compositionally biased region" description="Acidic residues" evidence="2">
    <location>
        <begin position="663"/>
        <end position="674"/>
    </location>
</feature>